<proteinExistence type="predicted"/>
<name>A0ABN6NJ55_THEBO</name>
<dbReference type="Proteomes" id="UP000831120">
    <property type="component" value="Plasmid pTbrSNM4-1b"/>
</dbReference>
<dbReference type="Pfam" id="PF03537">
    <property type="entry name" value="Glyco_hydro_114"/>
    <property type="match status" value="1"/>
</dbReference>
<dbReference type="InterPro" id="IPR004352">
    <property type="entry name" value="GH114_TIM-barrel"/>
</dbReference>
<evidence type="ECO:0000313" key="3">
    <source>
        <dbReference type="Proteomes" id="UP000831120"/>
    </source>
</evidence>
<keyword evidence="3" id="KW-1185">Reference proteome</keyword>
<dbReference type="SUPFAM" id="SSF51445">
    <property type="entry name" value="(Trans)glycosidases"/>
    <property type="match status" value="1"/>
</dbReference>
<dbReference type="Gene3D" id="3.20.20.70">
    <property type="entry name" value="Aldolase class I"/>
    <property type="match status" value="1"/>
</dbReference>
<organism evidence="2 3">
    <name type="scientific">Thermus brockianus</name>
    <dbReference type="NCBI Taxonomy" id="56956"/>
    <lineage>
        <taxon>Bacteria</taxon>
        <taxon>Thermotogati</taxon>
        <taxon>Deinococcota</taxon>
        <taxon>Deinococci</taxon>
        <taxon>Thermales</taxon>
        <taxon>Thermaceae</taxon>
        <taxon>Thermus</taxon>
    </lineage>
</organism>
<reference evidence="2 3" key="1">
    <citation type="journal article" date="2022" name="Microbiol. Resour. Announc.">
        <title>Complete Genome Sequences of Thermus Strains Isolated from Senami Hot Spring in Japan.</title>
        <authorList>
            <person name="Miyazaki K."/>
        </authorList>
    </citation>
    <scope>NUCLEOTIDE SEQUENCE [LARGE SCALE GENOMIC DNA]</scope>
    <source>
        <strain evidence="2 3">SNM4-1</strain>
        <plasmid evidence="2 3">pTbrSNM4-1b</plasmid>
    </source>
</reference>
<sequence>MALSPLATLAGCVLKNDAQTPDGSHGAPPPPGVRTWVYQLTGYPSMRLDALGATAAGLFVIDLTKDGRQPWTSADLAPLQGRPALAYMEIGGMENYRVEYTVVQKNASDLLLNPVPGWSGEWYVKYWDERWWSLVVQPRLDKALAAGFKGVYLDLVDAYEGISLSFVPGETRDILAAKMVALLGRISAYVKAKRPDFWVFPQNAPELWVRPGYLSAIDGIGLEELFVYATDRPCTDSGCQERLNHARAIRAAGKLVLTVDYATKVENVQAACQKSRAEGFVPYVTVVDLDRISPLCP</sequence>
<dbReference type="InterPro" id="IPR017853">
    <property type="entry name" value="GH"/>
</dbReference>
<accession>A0ABN6NJ55</accession>
<keyword evidence="2" id="KW-0614">Plasmid</keyword>
<feature type="domain" description="Glycoside-hydrolase family GH114 TIM-barrel" evidence="1">
    <location>
        <begin position="35"/>
        <end position="290"/>
    </location>
</feature>
<dbReference type="InterPro" id="IPR013785">
    <property type="entry name" value="Aldolase_TIM"/>
</dbReference>
<evidence type="ECO:0000259" key="1">
    <source>
        <dbReference type="Pfam" id="PF03537"/>
    </source>
</evidence>
<geneLocation type="plasmid" evidence="2 3">
    <name>pTbrSNM4-1b</name>
</geneLocation>
<dbReference type="PANTHER" id="PTHR35882">
    <property type="entry name" value="PELA"/>
    <property type="match status" value="1"/>
</dbReference>
<dbReference type="PRINTS" id="PR01545">
    <property type="entry name" value="THEMAYE10DUF"/>
</dbReference>
<dbReference type="PANTHER" id="PTHR35882:SF1">
    <property type="match status" value="1"/>
</dbReference>
<evidence type="ECO:0000313" key="2">
    <source>
        <dbReference type="EMBL" id="BDG17626.1"/>
    </source>
</evidence>
<dbReference type="InterPro" id="IPR016062">
    <property type="entry name" value="TM1410-rel"/>
</dbReference>
<dbReference type="EMBL" id="AP025594">
    <property type="protein sequence ID" value="BDG17626.1"/>
    <property type="molecule type" value="Genomic_DNA"/>
</dbReference>
<gene>
    <name evidence="2" type="ORF">TbrSNM41_23600</name>
</gene>
<protein>
    <recommendedName>
        <fullName evidence="1">Glycoside-hydrolase family GH114 TIM-barrel domain-containing protein</fullName>
    </recommendedName>
</protein>